<evidence type="ECO:0000313" key="2">
    <source>
        <dbReference type="Proteomes" id="UP000827232"/>
    </source>
</evidence>
<name>A0AAE8Y141_9CAUD</name>
<sequence length="54" mass="5938">MVGLLGLVVLRFCSRWGCWYAVKQSPQCSRWELNHTLTPPTPIEGHGRGAAIGS</sequence>
<proteinExistence type="predicted"/>
<evidence type="ECO:0000313" key="1">
    <source>
        <dbReference type="EMBL" id="UBF22648.1"/>
    </source>
</evidence>
<accession>A0AAE8Y141</accession>
<gene>
    <name evidence="1" type="ORF">HRTV-25_gp67</name>
</gene>
<dbReference type="EMBL" id="MZ334521">
    <property type="protein sequence ID" value="UBF22648.1"/>
    <property type="molecule type" value="Genomic_DNA"/>
</dbReference>
<protein>
    <submittedName>
        <fullName evidence="1">Uncharacterized protein</fullName>
    </submittedName>
</protein>
<dbReference type="Proteomes" id="UP000827232">
    <property type="component" value="Segment"/>
</dbReference>
<organism evidence="1 2">
    <name type="scientific">Halorubrum tailed virus 25</name>
    <dbReference type="NCBI Taxonomy" id="2878006"/>
    <lineage>
        <taxon>Viruses</taxon>
        <taxon>Duplodnaviria</taxon>
        <taxon>Heunggongvirae</taxon>
        <taxon>Uroviricota</taxon>
        <taxon>Caudoviricetes</taxon>
        <taxon>Thumleimavirales</taxon>
        <taxon>Hafunaviridae</taxon>
        <taxon>Laminvirus</taxon>
        <taxon>Laminvirus thailandense</taxon>
        <taxon>Laminvirus HRTV25</taxon>
    </lineage>
</organism>
<keyword evidence="2" id="KW-1185">Reference proteome</keyword>
<reference evidence="1" key="1">
    <citation type="submission" date="2021-05" db="EMBL/GenBank/DDBJ databases">
        <title>Diversity, taxonomy and evolution of archaeal viruses of the class Caudoviricetes.</title>
        <authorList>
            <person name="Liu Y."/>
            <person name="Demina T.A."/>
            <person name="Roux S."/>
            <person name="Aiewsakun P."/>
            <person name="Kazlauskas D."/>
            <person name="Simmonds P."/>
            <person name="Prangishvili D."/>
            <person name="Oksanen H.M."/>
            <person name="Krupovic M."/>
        </authorList>
    </citation>
    <scope>NUCLEOTIDE SEQUENCE</scope>
    <source>
        <strain evidence="1">HRTV-25/14</strain>
    </source>
</reference>